<accession>A0AAQ3P2Z8</accession>
<dbReference type="EMBL" id="CP144699">
    <property type="protein sequence ID" value="WVZ20488.1"/>
    <property type="molecule type" value="Genomic_DNA"/>
</dbReference>
<gene>
    <name evidence="1" type="ORF">V8G54_007810</name>
</gene>
<evidence type="ECO:0000313" key="1">
    <source>
        <dbReference type="EMBL" id="WVZ20488.1"/>
    </source>
</evidence>
<evidence type="ECO:0000313" key="2">
    <source>
        <dbReference type="Proteomes" id="UP001374535"/>
    </source>
</evidence>
<organism evidence="1 2">
    <name type="scientific">Vigna mungo</name>
    <name type="common">Black gram</name>
    <name type="synonym">Phaseolus mungo</name>
    <dbReference type="NCBI Taxonomy" id="3915"/>
    <lineage>
        <taxon>Eukaryota</taxon>
        <taxon>Viridiplantae</taxon>
        <taxon>Streptophyta</taxon>
        <taxon>Embryophyta</taxon>
        <taxon>Tracheophyta</taxon>
        <taxon>Spermatophyta</taxon>
        <taxon>Magnoliopsida</taxon>
        <taxon>eudicotyledons</taxon>
        <taxon>Gunneridae</taxon>
        <taxon>Pentapetalae</taxon>
        <taxon>rosids</taxon>
        <taxon>fabids</taxon>
        <taxon>Fabales</taxon>
        <taxon>Fabaceae</taxon>
        <taxon>Papilionoideae</taxon>
        <taxon>50 kb inversion clade</taxon>
        <taxon>NPAAA clade</taxon>
        <taxon>indigoferoid/millettioid clade</taxon>
        <taxon>Phaseoleae</taxon>
        <taxon>Vigna</taxon>
    </lineage>
</organism>
<name>A0AAQ3P2Z8_VIGMU</name>
<dbReference type="AlphaFoldDB" id="A0AAQ3P2Z8"/>
<dbReference type="Proteomes" id="UP001374535">
    <property type="component" value="Chromosome 2"/>
</dbReference>
<protein>
    <submittedName>
        <fullName evidence="1">Uncharacterized protein</fullName>
    </submittedName>
</protein>
<proteinExistence type="predicted"/>
<reference evidence="1 2" key="1">
    <citation type="journal article" date="2023" name="Life. Sci Alliance">
        <title>Evolutionary insights into 3D genome organization and epigenetic landscape of Vigna mungo.</title>
        <authorList>
            <person name="Junaid A."/>
            <person name="Singh B."/>
            <person name="Bhatia S."/>
        </authorList>
    </citation>
    <scope>NUCLEOTIDE SEQUENCE [LARGE SCALE GENOMIC DNA]</scope>
    <source>
        <strain evidence="1">Urdbean</strain>
    </source>
</reference>
<keyword evidence="2" id="KW-1185">Reference proteome</keyword>
<sequence length="147" mass="16767">MMLDQKYCFIISQMHHLYALRLSTALTTTQDTMVRKLEVGAEVKSFVVVVTESGRWISRSRDFEKVALGRAEERGENGIMNNLYGIWLLEKIHHRHCKGCSASTKKELSTFLSLLLAVDTLRADEDLFRKTDLMKIFSIKLAGGDLQ</sequence>